<organism evidence="1 2">
    <name type="scientific">Wickerhamomyces pijperi</name>
    <name type="common">Yeast</name>
    <name type="synonym">Pichia pijperi</name>
    <dbReference type="NCBI Taxonomy" id="599730"/>
    <lineage>
        <taxon>Eukaryota</taxon>
        <taxon>Fungi</taxon>
        <taxon>Dikarya</taxon>
        <taxon>Ascomycota</taxon>
        <taxon>Saccharomycotina</taxon>
        <taxon>Saccharomycetes</taxon>
        <taxon>Phaffomycetales</taxon>
        <taxon>Wickerhamomycetaceae</taxon>
        <taxon>Wickerhamomyces</taxon>
    </lineage>
</organism>
<comment type="caution">
    <text evidence="1">The sequence shown here is derived from an EMBL/GenBank/DDBJ whole genome shotgun (WGS) entry which is preliminary data.</text>
</comment>
<name>A0A9P8PX66_WICPI</name>
<keyword evidence="2" id="KW-1185">Reference proteome</keyword>
<reference evidence="1" key="2">
    <citation type="submission" date="2021-01" db="EMBL/GenBank/DDBJ databases">
        <authorList>
            <person name="Schikora-Tamarit M.A."/>
        </authorList>
    </citation>
    <scope>NUCLEOTIDE SEQUENCE</scope>
    <source>
        <strain evidence="1">CBS2887</strain>
    </source>
</reference>
<proteinExistence type="predicted"/>
<gene>
    <name evidence="1" type="ORF">WICPIJ_008787</name>
</gene>
<evidence type="ECO:0000313" key="1">
    <source>
        <dbReference type="EMBL" id="KAH3678899.1"/>
    </source>
</evidence>
<reference evidence="1" key="1">
    <citation type="journal article" date="2021" name="Open Biol.">
        <title>Shared evolutionary footprints suggest mitochondrial oxidative damage underlies multiple complex I losses in fungi.</title>
        <authorList>
            <person name="Schikora-Tamarit M.A."/>
            <person name="Marcet-Houben M."/>
            <person name="Nosek J."/>
            <person name="Gabaldon T."/>
        </authorList>
    </citation>
    <scope>NUCLEOTIDE SEQUENCE</scope>
    <source>
        <strain evidence="1">CBS2887</strain>
    </source>
</reference>
<accession>A0A9P8PX66</accession>
<dbReference type="Proteomes" id="UP000774326">
    <property type="component" value="Unassembled WGS sequence"/>
</dbReference>
<evidence type="ECO:0000313" key="2">
    <source>
        <dbReference type="Proteomes" id="UP000774326"/>
    </source>
</evidence>
<sequence length="102" mass="10960">MTLIPLRICFVEGEANNSPLMAPVNNPLPMKPACVGSCPAPPPERTDNLEVEGCLKITLSSLINVNDGLVSTRPSNEVRTVFGTLNSLTILLELKLVWFGVA</sequence>
<protein>
    <submittedName>
        <fullName evidence="1">Uncharacterized protein</fullName>
    </submittedName>
</protein>
<dbReference type="AlphaFoldDB" id="A0A9P8PX66"/>
<dbReference type="EMBL" id="JAEUBG010005052">
    <property type="protein sequence ID" value="KAH3678899.1"/>
    <property type="molecule type" value="Genomic_DNA"/>
</dbReference>